<protein>
    <submittedName>
        <fullName evidence="1">Uncharacterized protein</fullName>
    </submittedName>
</protein>
<evidence type="ECO:0000313" key="1">
    <source>
        <dbReference type="EMBL" id="KOO68653.1"/>
    </source>
</evidence>
<comment type="caution">
    <text evidence="1">The sequence shown here is derived from an EMBL/GenBank/DDBJ whole genome shotgun (WGS) entry which is preliminary data.</text>
</comment>
<gene>
    <name evidence="1" type="ORF">ACU52_06515</name>
</gene>
<dbReference type="RefSeq" id="WP_053398199.1">
    <property type="nucleotide sequence ID" value="NZ_LFQU01000010.1"/>
</dbReference>
<dbReference type="EMBL" id="LFQU01000010">
    <property type="protein sequence ID" value="KOO68653.1"/>
    <property type="molecule type" value="Genomic_DNA"/>
</dbReference>
<keyword evidence="2" id="KW-1185">Reference proteome</keyword>
<evidence type="ECO:0000313" key="2">
    <source>
        <dbReference type="Proteomes" id="UP000036951"/>
    </source>
</evidence>
<reference evidence="1 2" key="1">
    <citation type="submission" date="2015-06" db="EMBL/GenBank/DDBJ databases">
        <title>Prevotella sp. 109, sp. nov., a novel member of the family Prevotellaceae isolated from human faeces.</title>
        <authorList>
            <person name="Shkoporov A.N."/>
            <person name="Chaplin A.V."/>
            <person name="Kafarskaia L.I."/>
            <person name="Efimov B.A."/>
        </authorList>
    </citation>
    <scope>NUCLEOTIDE SEQUENCE [LARGE SCALE GENOMIC DNA]</scope>
    <source>
        <strain evidence="1 2">109</strain>
    </source>
</reference>
<proteinExistence type="predicted"/>
<sequence>MIEYFNEIHYMAFNQAHMYLSVDDCRLMAQAMINVPEDGLSLDVFANFLLATCNLLNDNYNDLMKVVYERKVESKMIYTELNADDDGQDMCVN</sequence>
<dbReference type="AlphaFoldDB" id="A0A8E1QXT1"/>
<name>A0A8E1QXT1_9BACT</name>
<dbReference type="Proteomes" id="UP000036951">
    <property type="component" value="Unassembled WGS sequence"/>
</dbReference>
<accession>A0A8E1QXT1</accession>
<organism evidence="1 2">
    <name type="scientific">Xylanibacter rarus</name>
    <dbReference type="NCBI Taxonomy" id="1676614"/>
    <lineage>
        <taxon>Bacteria</taxon>
        <taxon>Pseudomonadati</taxon>
        <taxon>Bacteroidota</taxon>
        <taxon>Bacteroidia</taxon>
        <taxon>Bacteroidales</taxon>
        <taxon>Prevotellaceae</taxon>
        <taxon>Xylanibacter</taxon>
    </lineage>
</organism>